<accession>K0RIG6</accession>
<keyword evidence="2" id="KW-1185">Reference proteome</keyword>
<name>K0RIG6_THAOC</name>
<protein>
    <submittedName>
        <fullName evidence="1">Uncharacterized protein</fullName>
    </submittedName>
</protein>
<reference evidence="1 2" key="1">
    <citation type="journal article" date="2012" name="Genome Biol.">
        <title>Genome and low-iron response of an oceanic diatom adapted to chronic iron limitation.</title>
        <authorList>
            <person name="Lommer M."/>
            <person name="Specht M."/>
            <person name="Roy A.S."/>
            <person name="Kraemer L."/>
            <person name="Andreson R."/>
            <person name="Gutowska M.A."/>
            <person name="Wolf J."/>
            <person name="Bergner S.V."/>
            <person name="Schilhabel M.B."/>
            <person name="Klostermeier U.C."/>
            <person name="Beiko R.G."/>
            <person name="Rosenstiel P."/>
            <person name="Hippler M."/>
            <person name="Laroche J."/>
        </authorList>
    </citation>
    <scope>NUCLEOTIDE SEQUENCE [LARGE SCALE GENOMIC DNA]</scope>
    <source>
        <strain evidence="1 2">CCMP1005</strain>
    </source>
</reference>
<comment type="caution">
    <text evidence="1">The sequence shown here is derived from an EMBL/GenBank/DDBJ whole genome shotgun (WGS) entry which is preliminary data.</text>
</comment>
<feature type="non-terminal residue" evidence="1">
    <location>
        <position position="185"/>
    </location>
</feature>
<organism evidence="1 2">
    <name type="scientific">Thalassiosira oceanica</name>
    <name type="common">Marine diatom</name>
    <dbReference type="NCBI Taxonomy" id="159749"/>
    <lineage>
        <taxon>Eukaryota</taxon>
        <taxon>Sar</taxon>
        <taxon>Stramenopiles</taxon>
        <taxon>Ochrophyta</taxon>
        <taxon>Bacillariophyta</taxon>
        <taxon>Coscinodiscophyceae</taxon>
        <taxon>Thalassiosirophycidae</taxon>
        <taxon>Thalassiosirales</taxon>
        <taxon>Thalassiosiraceae</taxon>
        <taxon>Thalassiosira</taxon>
    </lineage>
</organism>
<dbReference type="Proteomes" id="UP000266841">
    <property type="component" value="Unassembled WGS sequence"/>
</dbReference>
<proteinExistence type="predicted"/>
<evidence type="ECO:0000313" key="1">
    <source>
        <dbReference type="EMBL" id="EJK53030.1"/>
    </source>
</evidence>
<sequence>MANTFNASKRQKVATVESALFNPDVVFLLAALLNARDLCQHGEEKSVIQSIPGRYQTSSALCSNHVMRSGKHFAVFTGRGSIGVIRPVQIKLSDFGEGGLNEFIPRAARFWGYLRGQRTARWTDSNVHCCSVSIQGISSWDDWISNKPFTSIDGFQRNIPIGLLLDLDEGTLSIYQKWSKAGDAE</sequence>
<evidence type="ECO:0000313" key="2">
    <source>
        <dbReference type="Proteomes" id="UP000266841"/>
    </source>
</evidence>
<dbReference type="AlphaFoldDB" id="K0RIG6"/>
<gene>
    <name evidence="1" type="ORF">THAOC_27602</name>
</gene>
<dbReference type="EMBL" id="AGNL01038660">
    <property type="protein sequence ID" value="EJK53030.1"/>
    <property type="molecule type" value="Genomic_DNA"/>
</dbReference>
<dbReference type="OrthoDB" id="295536at2759"/>